<evidence type="ECO:0000256" key="1">
    <source>
        <dbReference type="ARBA" id="ARBA00001974"/>
    </source>
</evidence>
<keyword evidence="14" id="KW-0443">Lipid metabolism</keyword>
<evidence type="ECO:0000313" key="21">
    <source>
        <dbReference type="Ensembl" id="ENSSFOP00015044193.1"/>
    </source>
</evidence>
<dbReference type="GO" id="GO:0050660">
    <property type="term" value="F:flavin adenine dinucleotide binding"/>
    <property type="evidence" value="ECO:0007669"/>
    <property type="project" value="UniProtKB-UniRule"/>
</dbReference>
<dbReference type="PANTHER" id="PTHR10835">
    <property type="entry name" value="SQUALENE MONOOXYGENASE"/>
    <property type="match status" value="1"/>
</dbReference>
<comment type="subunit">
    <text evidence="17">Interacts (via N-terminal domain) with MARCHF6. Interacts with SMIM22; this interaction modulates lipid droplet formation.</text>
</comment>
<evidence type="ECO:0000256" key="3">
    <source>
        <dbReference type="ARBA" id="ARBA00004174"/>
    </source>
</evidence>
<comment type="catalytic activity">
    <reaction evidence="16 19">
        <text>squalene + reduced [NADPH--hemoprotein reductase] + O2 = (S)-2,3-epoxysqualene + oxidized [NADPH--hemoprotein reductase] + H2O + H(+)</text>
        <dbReference type="Rhea" id="RHEA:25282"/>
        <dbReference type="Rhea" id="RHEA-COMP:11964"/>
        <dbReference type="Rhea" id="RHEA-COMP:11965"/>
        <dbReference type="ChEBI" id="CHEBI:15377"/>
        <dbReference type="ChEBI" id="CHEBI:15378"/>
        <dbReference type="ChEBI" id="CHEBI:15379"/>
        <dbReference type="ChEBI" id="CHEBI:15440"/>
        <dbReference type="ChEBI" id="CHEBI:15441"/>
        <dbReference type="ChEBI" id="CHEBI:57618"/>
        <dbReference type="ChEBI" id="CHEBI:58210"/>
        <dbReference type="EC" id="1.14.14.17"/>
    </reaction>
</comment>
<keyword evidence="13 19" id="KW-0560">Oxidoreductase</keyword>
<organism evidence="21 22">
    <name type="scientific">Scleropages formosus</name>
    <name type="common">Asian bonytongue</name>
    <name type="synonym">Osteoglossum formosum</name>
    <dbReference type="NCBI Taxonomy" id="113540"/>
    <lineage>
        <taxon>Eukaryota</taxon>
        <taxon>Metazoa</taxon>
        <taxon>Chordata</taxon>
        <taxon>Craniata</taxon>
        <taxon>Vertebrata</taxon>
        <taxon>Euteleostomi</taxon>
        <taxon>Actinopterygii</taxon>
        <taxon>Neopterygii</taxon>
        <taxon>Teleostei</taxon>
        <taxon>Osteoglossocephala</taxon>
        <taxon>Osteoglossomorpha</taxon>
        <taxon>Osteoglossiformes</taxon>
        <taxon>Osteoglossidae</taxon>
        <taxon>Scleropages</taxon>
    </lineage>
</organism>
<dbReference type="GO" id="GO:0016126">
    <property type="term" value="P:sterol biosynthetic process"/>
    <property type="evidence" value="ECO:0007669"/>
    <property type="project" value="UniProtKB-UniRule"/>
</dbReference>
<evidence type="ECO:0000313" key="22">
    <source>
        <dbReference type="Proteomes" id="UP000694397"/>
    </source>
</evidence>
<dbReference type="Pfam" id="PF13450">
    <property type="entry name" value="NAD_binding_8"/>
    <property type="match status" value="1"/>
</dbReference>
<evidence type="ECO:0000256" key="2">
    <source>
        <dbReference type="ARBA" id="ARBA00002173"/>
    </source>
</evidence>
<evidence type="ECO:0000256" key="17">
    <source>
        <dbReference type="ARBA" id="ARBA00063671"/>
    </source>
</evidence>
<comment type="subcellular location">
    <subcellularLocation>
        <location evidence="4 19">Endoplasmic reticulum membrane</location>
        <topology evidence="4 19">Peripheral membrane protein</topology>
    </subcellularLocation>
    <subcellularLocation>
        <location evidence="3">Microsome membrane</location>
        <topology evidence="3">Peripheral membrane protein</topology>
    </subcellularLocation>
</comment>
<evidence type="ECO:0000256" key="12">
    <source>
        <dbReference type="ARBA" id="ARBA00022848"/>
    </source>
</evidence>
<dbReference type="GO" id="GO:0008203">
    <property type="term" value="P:cholesterol metabolic process"/>
    <property type="evidence" value="ECO:0007669"/>
    <property type="project" value="TreeGrafter"/>
</dbReference>
<keyword evidence="22" id="KW-1185">Reference proteome</keyword>
<keyword evidence="15 19" id="KW-0472">Membrane</keyword>
<proteinExistence type="inferred from homology"/>
<dbReference type="InterPro" id="IPR013698">
    <property type="entry name" value="Squalene_epoxidase"/>
</dbReference>
<evidence type="ECO:0000256" key="6">
    <source>
        <dbReference type="ARBA" id="ARBA00008802"/>
    </source>
</evidence>
<evidence type="ECO:0000256" key="16">
    <source>
        <dbReference type="ARBA" id="ARBA00048658"/>
    </source>
</evidence>
<dbReference type="SUPFAM" id="SSF51905">
    <property type="entry name" value="FAD/NAD(P)-binding domain"/>
    <property type="match status" value="1"/>
</dbReference>
<evidence type="ECO:0000256" key="18">
    <source>
        <dbReference type="ARBA" id="ARBA00071190"/>
    </source>
</evidence>
<name>A0A8C9TA70_SCLFO</name>
<keyword evidence="12" id="KW-0492">Microsome</keyword>
<dbReference type="PANTHER" id="PTHR10835:SF0">
    <property type="entry name" value="SQUALENE MONOOXYGENASE"/>
    <property type="match status" value="1"/>
</dbReference>
<comment type="similarity">
    <text evidence="6 19">Belongs to the squalene monooxygenase family.</text>
</comment>
<dbReference type="UniPathway" id="UPA00767">
    <property type="reaction ID" value="UER00752"/>
</dbReference>
<keyword evidence="10 19" id="KW-0274">FAD</keyword>
<evidence type="ECO:0000256" key="10">
    <source>
        <dbReference type="ARBA" id="ARBA00022827"/>
    </source>
</evidence>
<evidence type="ECO:0000256" key="14">
    <source>
        <dbReference type="ARBA" id="ARBA00023098"/>
    </source>
</evidence>
<dbReference type="Proteomes" id="UP000694397">
    <property type="component" value="Chromosome 18"/>
</dbReference>
<evidence type="ECO:0000256" key="19">
    <source>
        <dbReference type="RuleBase" id="RU367121"/>
    </source>
</evidence>
<dbReference type="InterPro" id="IPR036188">
    <property type="entry name" value="FAD/NAD-bd_sf"/>
</dbReference>
<dbReference type="GO" id="GO:0005789">
    <property type="term" value="C:endoplasmic reticulum membrane"/>
    <property type="evidence" value="ECO:0007669"/>
    <property type="project" value="UniProtKB-SubCell"/>
</dbReference>
<keyword evidence="11" id="KW-0832">Ubl conjugation</keyword>
<reference evidence="21 22" key="1">
    <citation type="submission" date="2019-04" db="EMBL/GenBank/DDBJ databases">
        <authorList>
            <consortium name="Wellcome Sanger Institute Data Sharing"/>
        </authorList>
    </citation>
    <scope>NUCLEOTIDE SEQUENCE [LARGE SCALE GENOMIC DNA]</scope>
</reference>
<keyword evidence="9 19" id="KW-0256">Endoplasmic reticulum</keyword>
<keyword evidence="8 19" id="KW-0285">Flavoprotein</keyword>
<evidence type="ECO:0000256" key="5">
    <source>
        <dbReference type="ARBA" id="ARBA00005018"/>
    </source>
</evidence>
<comment type="cofactor">
    <cofactor evidence="1 19">
        <name>FAD</name>
        <dbReference type="ChEBI" id="CHEBI:57692"/>
    </cofactor>
</comment>
<accession>A0A8C9TA70</accession>
<dbReference type="FunFam" id="3.50.50.60:FF:000104">
    <property type="entry name" value="Squalene monooxygenase"/>
    <property type="match status" value="1"/>
</dbReference>
<evidence type="ECO:0000256" key="13">
    <source>
        <dbReference type="ARBA" id="ARBA00023002"/>
    </source>
</evidence>
<dbReference type="Ensembl" id="ENSSFOT00015065612.1">
    <property type="protein sequence ID" value="ENSSFOP00015044193.1"/>
    <property type="gene ID" value="ENSSFOG00015005755.2"/>
</dbReference>
<evidence type="ECO:0000256" key="11">
    <source>
        <dbReference type="ARBA" id="ARBA00022843"/>
    </source>
</evidence>
<gene>
    <name evidence="21" type="primary">SQLE</name>
    <name evidence="21" type="synonym">sqlea</name>
</gene>
<dbReference type="PRINTS" id="PR00420">
    <property type="entry name" value="RNGMNOXGNASE"/>
</dbReference>
<evidence type="ECO:0000256" key="9">
    <source>
        <dbReference type="ARBA" id="ARBA00022824"/>
    </source>
</evidence>
<dbReference type="EC" id="1.14.14.17" evidence="7 19"/>
<dbReference type="Gene3D" id="3.50.50.60">
    <property type="entry name" value="FAD/NAD(P)-binding domain"/>
    <property type="match status" value="1"/>
</dbReference>
<evidence type="ECO:0000256" key="15">
    <source>
        <dbReference type="ARBA" id="ARBA00023136"/>
    </source>
</evidence>
<comment type="pathway">
    <text evidence="5">Terpene metabolism; lanosterol biosynthesis; lanosterol from farnesyl diphosphate: step 2/3.</text>
</comment>
<comment type="function">
    <text evidence="2 19">Catalyzes the stereospecific oxidation of squalene to (S)-2,3-epoxysqualene, and is considered to be a rate-limiting enzyme in steroid biosynthesis.</text>
</comment>
<evidence type="ECO:0000259" key="20">
    <source>
        <dbReference type="Pfam" id="PF08491"/>
    </source>
</evidence>
<sequence>MWTFLGIASFTYIYKKCDAVLGHAHRELALVVLALFTACLLLSYARYRGGDALQTTLELLSSLPLARRLFRVKEEQEGGKKASEIEQINCLSVAACDPSQEADIIIVGAGVLGSAMAAVLARDGRKVTVVERDLHEPDRIVGELLQPGGYCALKDLGLEGSVEGLDAHVVNGYVIHDLESRTEVEIPYPKEDNVVQGGRAFHHGRFIMGLRRAAMAETNAKLIEGTVTSLLEHNGRIIGIQYRVKETGEVKEIHAPLTVVADGCFSKFRKNLVSNKVKISSHFVGCIMKDCPQFKPHHAELVLANPSPVLIYQISSSETRVLVDIRGEMPRNLREYMEEKIYPQLPEHIKGPFLNALQNDRLRTMPASFLPPSPVNKAGVLLLGDAYNMRHPLTGGGMSVVLNDVKIWRGLLGNIPDLYDQGGMKQAKKRFHWERKSSHSFVVNVLAQALYELFAATDNSLHQLRKACFHYFKLGGECVSGPVGLLSVLTPKPMTLIGNFFAVALYAIYFRFKSESWLTMPRALLHSGEILYRACTVMFPLIYSELKYLVY</sequence>
<dbReference type="GeneTree" id="ENSGT00390000011759"/>
<evidence type="ECO:0000256" key="8">
    <source>
        <dbReference type="ARBA" id="ARBA00022630"/>
    </source>
</evidence>
<dbReference type="GO" id="GO:0004506">
    <property type="term" value="F:squalene monooxygenase activity"/>
    <property type="evidence" value="ECO:0007669"/>
    <property type="project" value="UniProtKB-UniRule"/>
</dbReference>
<protein>
    <recommendedName>
        <fullName evidence="18 19">Squalene monooxygenase</fullName>
        <ecNumber evidence="7 19">1.14.14.17</ecNumber>
    </recommendedName>
</protein>
<evidence type="ECO:0000256" key="4">
    <source>
        <dbReference type="ARBA" id="ARBA00004406"/>
    </source>
</evidence>
<dbReference type="Pfam" id="PF08491">
    <property type="entry name" value="SE"/>
    <property type="match status" value="1"/>
</dbReference>
<feature type="domain" description="Squalene epoxidase" evidence="20">
    <location>
        <begin position="254"/>
        <end position="525"/>
    </location>
</feature>
<reference evidence="21" key="2">
    <citation type="submission" date="2025-08" db="UniProtKB">
        <authorList>
            <consortium name="Ensembl"/>
        </authorList>
    </citation>
    <scope>IDENTIFICATION</scope>
</reference>
<dbReference type="AlphaFoldDB" id="A0A8C9TA70"/>
<dbReference type="InterPro" id="IPR040125">
    <property type="entry name" value="Squalene_monox"/>
</dbReference>
<evidence type="ECO:0000256" key="7">
    <source>
        <dbReference type="ARBA" id="ARBA00012312"/>
    </source>
</evidence>
<reference evidence="21" key="3">
    <citation type="submission" date="2025-09" db="UniProtKB">
        <authorList>
            <consortium name="Ensembl"/>
        </authorList>
    </citation>
    <scope>IDENTIFICATION</scope>
</reference>